<sequence length="32" mass="3734">IELKKNQIMEGSVTISQSQQHARFLNICLKYL</sequence>
<evidence type="ECO:0000313" key="1">
    <source>
        <dbReference type="EnsemblPlants" id="AET1Gv20450900.11"/>
    </source>
</evidence>
<organism evidence="1 2">
    <name type="scientific">Aegilops tauschii subsp. strangulata</name>
    <name type="common">Goatgrass</name>
    <dbReference type="NCBI Taxonomy" id="200361"/>
    <lineage>
        <taxon>Eukaryota</taxon>
        <taxon>Viridiplantae</taxon>
        <taxon>Streptophyta</taxon>
        <taxon>Embryophyta</taxon>
        <taxon>Tracheophyta</taxon>
        <taxon>Spermatophyta</taxon>
        <taxon>Magnoliopsida</taxon>
        <taxon>Liliopsida</taxon>
        <taxon>Poales</taxon>
        <taxon>Poaceae</taxon>
        <taxon>BOP clade</taxon>
        <taxon>Pooideae</taxon>
        <taxon>Triticodae</taxon>
        <taxon>Triticeae</taxon>
        <taxon>Triticinae</taxon>
        <taxon>Aegilops</taxon>
    </lineage>
</organism>
<reference evidence="1" key="5">
    <citation type="journal article" date="2021" name="G3 (Bethesda)">
        <title>Aegilops tauschii genome assembly Aet v5.0 features greater sequence contiguity and improved annotation.</title>
        <authorList>
            <person name="Wang L."/>
            <person name="Zhu T."/>
            <person name="Rodriguez J.C."/>
            <person name="Deal K.R."/>
            <person name="Dubcovsky J."/>
            <person name="McGuire P.E."/>
            <person name="Lux T."/>
            <person name="Spannagl M."/>
            <person name="Mayer K.F.X."/>
            <person name="Baldrich P."/>
            <person name="Meyers B.C."/>
            <person name="Huo N."/>
            <person name="Gu Y.Q."/>
            <person name="Zhou H."/>
            <person name="Devos K.M."/>
            <person name="Bennetzen J.L."/>
            <person name="Unver T."/>
            <person name="Budak H."/>
            <person name="Gulick P.J."/>
            <person name="Galiba G."/>
            <person name="Kalapos B."/>
            <person name="Nelson D.R."/>
            <person name="Li P."/>
            <person name="You F.M."/>
            <person name="Luo M.C."/>
            <person name="Dvorak J."/>
        </authorList>
    </citation>
    <scope>NUCLEOTIDE SEQUENCE [LARGE SCALE GENOMIC DNA]</scope>
    <source>
        <strain evidence="1">cv. AL8/78</strain>
    </source>
</reference>
<reference evidence="2" key="1">
    <citation type="journal article" date="2014" name="Science">
        <title>Ancient hybridizations among the ancestral genomes of bread wheat.</title>
        <authorList>
            <consortium name="International Wheat Genome Sequencing Consortium,"/>
            <person name="Marcussen T."/>
            <person name="Sandve S.R."/>
            <person name="Heier L."/>
            <person name="Spannagl M."/>
            <person name="Pfeifer M."/>
            <person name="Jakobsen K.S."/>
            <person name="Wulff B.B."/>
            <person name="Steuernagel B."/>
            <person name="Mayer K.F."/>
            <person name="Olsen O.A."/>
        </authorList>
    </citation>
    <scope>NUCLEOTIDE SEQUENCE [LARGE SCALE GENOMIC DNA]</scope>
    <source>
        <strain evidence="2">cv. AL8/78</strain>
    </source>
</reference>
<reference evidence="1" key="3">
    <citation type="journal article" date="2017" name="Nature">
        <title>Genome sequence of the progenitor of the wheat D genome Aegilops tauschii.</title>
        <authorList>
            <person name="Luo M.C."/>
            <person name="Gu Y.Q."/>
            <person name="Puiu D."/>
            <person name="Wang H."/>
            <person name="Twardziok S.O."/>
            <person name="Deal K.R."/>
            <person name="Huo N."/>
            <person name="Zhu T."/>
            <person name="Wang L."/>
            <person name="Wang Y."/>
            <person name="McGuire P.E."/>
            <person name="Liu S."/>
            <person name="Long H."/>
            <person name="Ramasamy R.K."/>
            <person name="Rodriguez J.C."/>
            <person name="Van S.L."/>
            <person name="Yuan L."/>
            <person name="Wang Z."/>
            <person name="Xia Z."/>
            <person name="Xiao L."/>
            <person name="Anderson O.D."/>
            <person name="Ouyang S."/>
            <person name="Liang Y."/>
            <person name="Zimin A.V."/>
            <person name="Pertea G."/>
            <person name="Qi P."/>
            <person name="Bennetzen J.L."/>
            <person name="Dai X."/>
            <person name="Dawson M.W."/>
            <person name="Muller H.G."/>
            <person name="Kugler K."/>
            <person name="Rivarola-Duarte L."/>
            <person name="Spannagl M."/>
            <person name="Mayer K.F.X."/>
            <person name="Lu F.H."/>
            <person name="Bevan M.W."/>
            <person name="Leroy P."/>
            <person name="Li P."/>
            <person name="You F.M."/>
            <person name="Sun Q."/>
            <person name="Liu Z."/>
            <person name="Lyons E."/>
            <person name="Wicker T."/>
            <person name="Salzberg S.L."/>
            <person name="Devos K.M."/>
            <person name="Dvorak J."/>
        </authorList>
    </citation>
    <scope>NUCLEOTIDE SEQUENCE [LARGE SCALE GENOMIC DNA]</scope>
    <source>
        <strain evidence="1">cv. AL8/78</strain>
    </source>
</reference>
<proteinExistence type="predicted"/>
<protein>
    <submittedName>
        <fullName evidence="1">Uncharacterized protein</fullName>
    </submittedName>
</protein>
<dbReference type="Proteomes" id="UP000015105">
    <property type="component" value="Chromosome 1D"/>
</dbReference>
<evidence type="ECO:0000313" key="2">
    <source>
        <dbReference type="Proteomes" id="UP000015105"/>
    </source>
</evidence>
<dbReference type="Gramene" id="AET1Gv20450900.11">
    <property type="protein sequence ID" value="AET1Gv20450900.11"/>
    <property type="gene ID" value="AET1Gv20450900"/>
</dbReference>
<dbReference type="EnsemblPlants" id="AET1Gv20450900.11">
    <property type="protein sequence ID" value="AET1Gv20450900.11"/>
    <property type="gene ID" value="AET1Gv20450900"/>
</dbReference>
<accession>A0A452YKV7</accession>
<keyword evidence="2" id="KW-1185">Reference proteome</keyword>
<dbReference type="AlphaFoldDB" id="A0A452YKV7"/>
<reference evidence="1" key="4">
    <citation type="submission" date="2019-03" db="UniProtKB">
        <authorList>
            <consortium name="EnsemblPlants"/>
        </authorList>
    </citation>
    <scope>IDENTIFICATION</scope>
</reference>
<name>A0A452YKV7_AEGTS</name>
<reference evidence="2" key="2">
    <citation type="journal article" date="2017" name="Nat. Plants">
        <title>The Aegilops tauschii genome reveals multiple impacts of transposons.</title>
        <authorList>
            <person name="Zhao G."/>
            <person name="Zou C."/>
            <person name="Li K."/>
            <person name="Wang K."/>
            <person name="Li T."/>
            <person name="Gao L."/>
            <person name="Zhang X."/>
            <person name="Wang H."/>
            <person name="Yang Z."/>
            <person name="Liu X."/>
            <person name="Jiang W."/>
            <person name="Mao L."/>
            <person name="Kong X."/>
            <person name="Jiao Y."/>
            <person name="Jia J."/>
        </authorList>
    </citation>
    <scope>NUCLEOTIDE SEQUENCE [LARGE SCALE GENOMIC DNA]</scope>
    <source>
        <strain evidence="2">cv. AL8/78</strain>
    </source>
</reference>